<feature type="domain" description="Polysaccharide lyase 8 N-terminal alpha-helical" evidence="11">
    <location>
        <begin position="26"/>
        <end position="296"/>
    </location>
</feature>
<comment type="cofactor">
    <cofactor evidence="1">
        <name>Ca(2+)</name>
        <dbReference type="ChEBI" id="CHEBI:29108"/>
    </cofactor>
</comment>
<organism evidence="12 13">
    <name type="scientific">Ancylomarina euxinus</name>
    <dbReference type="NCBI Taxonomy" id="2283627"/>
    <lineage>
        <taxon>Bacteria</taxon>
        <taxon>Pseudomonadati</taxon>
        <taxon>Bacteroidota</taxon>
        <taxon>Bacteroidia</taxon>
        <taxon>Marinilabiliales</taxon>
        <taxon>Marinifilaceae</taxon>
        <taxon>Ancylomarina</taxon>
    </lineage>
</organism>
<reference evidence="12 13" key="1">
    <citation type="submission" date="2018-07" db="EMBL/GenBank/DDBJ databases">
        <title>Draft genome sequence of Ancylomarina sp. M1P.</title>
        <authorList>
            <person name="Yadav S."/>
            <person name="Villanueva L."/>
            <person name="Damste J.S.S."/>
        </authorList>
    </citation>
    <scope>NUCLEOTIDE SEQUENCE [LARGE SCALE GENOMIC DNA]</scope>
    <source>
        <strain evidence="12 13">M1P</strain>
    </source>
</reference>
<feature type="signal peptide" evidence="8">
    <location>
        <begin position="1"/>
        <end position="25"/>
    </location>
</feature>
<dbReference type="RefSeq" id="WP_125031159.1">
    <property type="nucleotide sequence ID" value="NZ_JAPXVP010000005.1"/>
</dbReference>
<keyword evidence="13" id="KW-1185">Reference proteome</keyword>
<dbReference type="PANTHER" id="PTHR38481:SF1">
    <property type="entry name" value="HYALURONATE LYASE"/>
    <property type="match status" value="1"/>
</dbReference>
<evidence type="ECO:0000256" key="8">
    <source>
        <dbReference type="SAM" id="SignalP"/>
    </source>
</evidence>
<dbReference type="GO" id="GO:0030246">
    <property type="term" value="F:carbohydrate binding"/>
    <property type="evidence" value="ECO:0007669"/>
    <property type="project" value="InterPro"/>
</dbReference>
<dbReference type="InterPro" id="IPR003159">
    <property type="entry name" value="Lyase_8_central_dom"/>
</dbReference>
<evidence type="ECO:0000256" key="2">
    <source>
        <dbReference type="ARBA" id="ARBA00006699"/>
    </source>
</evidence>
<dbReference type="InterPro" id="IPR008929">
    <property type="entry name" value="Chondroitin_lyas"/>
</dbReference>
<feature type="active site" evidence="7">
    <location>
        <position position="257"/>
    </location>
</feature>
<evidence type="ECO:0000259" key="10">
    <source>
        <dbReference type="Pfam" id="PF02884"/>
    </source>
</evidence>
<dbReference type="EMBL" id="QQWG01000012">
    <property type="protein sequence ID" value="RRG20496.1"/>
    <property type="molecule type" value="Genomic_DNA"/>
</dbReference>
<dbReference type="Gene3D" id="2.70.98.10">
    <property type="match status" value="1"/>
</dbReference>
<proteinExistence type="inferred from homology"/>
<name>A0A425XZ69_9BACT</name>
<dbReference type="SUPFAM" id="SSF48230">
    <property type="entry name" value="Chondroitin AC/alginate lyase"/>
    <property type="match status" value="1"/>
</dbReference>
<dbReference type="Pfam" id="PF02884">
    <property type="entry name" value="Lyase_8_C"/>
    <property type="match status" value="1"/>
</dbReference>
<accession>A0A425XZ69</accession>
<dbReference type="Pfam" id="PF02278">
    <property type="entry name" value="Lyase_8"/>
    <property type="match status" value="1"/>
</dbReference>
<dbReference type="InterPro" id="IPR011013">
    <property type="entry name" value="Gal_mutarotase_sf_dom"/>
</dbReference>
<evidence type="ECO:0008006" key="14">
    <source>
        <dbReference type="Google" id="ProtNLM"/>
    </source>
</evidence>
<feature type="domain" description="Polysaccharide lyase family 8 C-terminal" evidence="10">
    <location>
        <begin position="648"/>
        <end position="713"/>
    </location>
</feature>
<evidence type="ECO:0000256" key="6">
    <source>
        <dbReference type="ARBA" id="ARBA00023239"/>
    </source>
</evidence>
<evidence type="ECO:0000256" key="1">
    <source>
        <dbReference type="ARBA" id="ARBA00001913"/>
    </source>
</evidence>
<dbReference type="GO" id="GO:0016837">
    <property type="term" value="F:carbon-oxygen lyase activity, acting on polysaccharides"/>
    <property type="evidence" value="ECO:0007669"/>
    <property type="project" value="UniProtKB-ARBA"/>
</dbReference>
<evidence type="ECO:0000259" key="11">
    <source>
        <dbReference type="Pfam" id="PF08124"/>
    </source>
</evidence>
<comment type="subunit">
    <text evidence="3">Monomer.</text>
</comment>
<dbReference type="InterPro" id="IPR012970">
    <property type="entry name" value="Lyase_8_alpha_N"/>
</dbReference>
<keyword evidence="5" id="KW-0106">Calcium</keyword>
<dbReference type="InterPro" id="IPR014718">
    <property type="entry name" value="GH-type_carb-bd"/>
</dbReference>
<feature type="active site" evidence="7">
    <location>
        <position position="311"/>
    </location>
</feature>
<dbReference type="InterPro" id="IPR004103">
    <property type="entry name" value="Lyase_8_C"/>
</dbReference>
<dbReference type="Pfam" id="PF08124">
    <property type="entry name" value="Lyase_8_N"/>
    <property type="match status" value="1"/>
</dbReference>
<evidence type="ECO:0000313" key="13">
    <source>
        <dbReference type="Proteomes" id="UP000285794"/>
    </source>
</evidence>
<evidence type="ECO:0000256" key="7">
    <source>
        <dbReference type="PIRSR" id="PIRSR638970-1"/>
    </source>
</evidence>
<dbReference type="GO" id="GO:0005975">
    <property type="term" value="P:carbohydrate metabolic process"/>
    <property type="evidence" value="ECO:0007669"/>
    <property type="project" value="InterPro"/>
</dbReference>
<feature type="chain" id="PRO_5019112955" description="Chondroitin AC lyase" evidence="8">
    <location>
        <begin position="26"/>
        <end position="747"/>
    </location>
</feature>
<comment type="similarity">
    <text evidence="2">Belongs to the polysaccharide lyase 8 family.</text>
</comment>
<evidence type="ECO:0000256" key="5">
    <source>
        <dbReference type="ARBA" id="ARBA00022837"/>
    </source>
</evidence>
<protein>
    <recommendedName>
        <fullName evidence="14">Chondroitin AC lyase</fullName>
    </recommendedName>
</protein>
<feature type="active site" evidence="7">
    <location>
        <position position="245"/>
    </location>
</feature>
<dbReference type="SUPFAM" id="SSF49863">
    <property type="entry name" value="Hyaluronate lyase-like, C-terminal domain"/>
    <property type="match status" value="1"/>
</dbReference>
<evidence type="ECO:0000256" key="4">
    <source>
        <dbReference type="ARBA" id="ARBA00022729"/>
    </source>
</evidence>
<feature type="domain" description="Polysaccharide lyase family 8 central" evidence="9">
    <location>
        <begin position="365"/>
        <end position="634"/>
    </location>
</feature>
<evidence type="ECO:0000313" key="12">
    <source>
        <dbReference type="EMBL" id="RRG20496.1"/>
    </source>
</evidence>
<keyword evidence="6" id="KW-0456">Lyase</keyword>
<dbReference type="Gene3D" id="2.60.220.10">
    <property type="entry name" value="Polysaccharide lyase family 8-like, C-terminal"/>
    <property type="match status" value="1"/>
</dbReference>
<dbReference type="PANTHER" id="PTHR38481">
    <property type="entry name" value="HYALURONATE LYASE"/>
    <property type="match status" value="1"/>
</dbReference>
<dbReference type="InterPro" id="IPR038970">
    <property type="entry name" value="Lyase_8"/>
</dbReference>
<dbReference type="GO" id="GO:0005576">
    <property type="term" value="C:extracellular region"/>
    <property type="evidence" value="ECO:0007669"/>
    <property type="project" value="InterPro"/>
</dbReference>
<gene>
    <name evidence="12" type="ORF">DWB61_12180</name>
</gene>
<dbReference type="AlphaFoldDB" id="A0A425XZ69"/>
<evidence type="ECO:0000259" key="9">
    <source>
        <dbReference type="Pfam" id="PF02278"/>
    </source>
</evidence>
<dbReference type="OrthoDB" id="6394136at2"/>
<evidence type="ECO:0000256" key="3">
    <source>
        <dbReference type="ARBA" id="ARBA00011245"/>
    </source>
</evidence>
<keyword evidence="4 8" id="KW-0732">Signal</keyword>
<sequence>MDIKQSIKICSLFVWSLLISTSVFSQTSNSSKLNEIRKNLEGKNLSTRWEKMSTEEALSLLLENGSFSDQKPDKKQITGRIMQWAIDYHKDAHSNKVELRMAIYKALQYWLDNRPKYQFPSIPFETLRAVAAIELVIYEDMMNDRLLSAAKEKQIDKLIESIREFSHWCWYNGKSSEKFDKAEGHNRGGNMGYRLWAMTAIASCSGDPKEMDWVHQIVKEQFPRVLNTTNDLPTGFTPDGSWIQHNAGGAQNYWIGYGVHWINHVLTYAKVTNKSNWELTQEEWNTLADYYLDGIQWYFYKNHGALNIAGRHNALKQTPLDNGAIRKDVLKLMEEGQIDSSKRAALKDLLKRHQDKQLAHIDSTKYFWNTDLLIHSTNNAYFAIKMLSNRTTGCETSESERAHGKNNFLSGDGSTIIYSSGKEYDKARIGWNWRAWPGITAIQKTGKLPLSPWGRESKSLNQYTGGLSTGKQGIAAFKYNRKSEYVNLKANKAYFTFDNKMLALGNGINKNQADTFDVWTTINQTERKGDIHFHINGKKGKIKTEKYKNLEFKKVKQLSWVYHENTGYIIFPGNKTGIVKLFADKRNGNWSDLDGRYSSKKNQIESTSIFQISLSHGSELVDADYAYMVIPGIDLKTLQNSLKKLPIIIQNNEMAQAVRYDTESFMIVFYKSGEIELANNLKLSVAQPSIIHLKKVDNNWKMTVSDPLHKQDKTEIKLTKKDKSKTCIINFPSGINRGKSIESTLKL</sequence>
<dbReference type="Proteomes" id="UP000285794">
    <property type="component" value="Unassembled WGS sequence"/>
</dbReference>
<dbReference type="SUPFAM" id="SSF74650">
    <property type="entry name" value="Galactose mutarotase-like"/>
    <property type="match status" value="1"/>
</dbReference>
<dbReference type="Gene3D" id="1.50.10.100">
    <property type="entry name" value="Chondroitin AC/alginate lyase"/>
    <property type="match status" value="1"/>
</dbReference>
<comment type="caution">
    <text evidence="12">The sequence shown here is derived from an EMBL/GenBank/DDBJ whole genome shotgun (WGS) entry which is preliminary data.</text>
</comment>
<dbReference type="InterPro" id="IPR011071">
    <property type="entry name" value="Lyase_8-like_C"/>
</dbReference>